<dbReference type="InterPro" id="IPR036388">
    <property type="entry name" value="WH-like_DNA-bd_sf"/>
</dbReference>
<dbReference type="Pfam" id="PF03466">
    <property type="entry name" value="LysR_substrate"/>
    <property type="match status" value="1"/>
</dbReference>
<dbReference type="GO" id="GO:0003700">
    <property type="term" value="F:DNA-binding transcription factor activity"/>
    <property type="evidence" value="ECO:0007669"/>
    <property type="project" value="InterPro"/>
</dbReference>
<dbReference type="GO" id="GO:0003677">
    <property type="term" value="F:DNA binding"/>
    <property type="evidence" value="ECO:0007669"/>
    <property type="project" value="UniProtKB-KW"/>
</dbReference>
<dbReference type="PROSITE" id="PS50931">
    <property type="entry name" value="HTH_LYSR"/>
    <property type="match status" value="1"/>
</dbReference>
<dbReference type="Gene3D" id="1.10.10.10">
    <property type="entry name" value="Winged helix-like DNA-binding domain superfamily/Winged helix DNA-binding domain"/>
    <property type="match status" value="1"/>
</dbReference>
<dbReference type="PRINTS" id="PR00039">
    <property type="entry name" value="HTHLYSR"/>
</dbReference>
<dbReference type="AlphaFoldDB" id="A0A561E889"/>
<reference evidence="6 7" key="1">
    <citation type="submission" date="2019-06" db="EMBL/GenBank/DDBJ databases">
        <title>Sequencing the genomes of 1000 actinobacteria strains.</title>
        <authorList>
            <person name="Klenk H.-P."/>
        </authorList>
    </citation>
    <scope>NUCLEOTIDE SEQUENCE [LARGE SCALE GENOMIC DNA]</scope>
    <source>
        <strain evidence="6 7">DSM 19560</strain>
    </source>
</reference>
<dbReference type="Pfam" id="PF00126">
    <property type="entry name" value="HTH_1"/>
    <property type="match status" value="1"/>
</dbReference>
<dbReference type="FunFam" id="1.10.10.10:FF:000001">
    <property type="entry name" value="LysR family transcriptional regulator"/>
    <property type="match status" value="1"/>
</dbReference>
<evidence type="ECO:0000256" key="2">
    <source>
        <dbReference type="ARBA" id="ARBA00023015"/>
    </source>
</evidence>
<evidence type="ECO:0000313" key="7">
    <source>
        <dbReference type="Proteomes" id="UP000318297"/>
    </source>
</evidence>
<dbReference type="RefSeq" id="WP_145225344.1">
    <property type="nucleotide sequence ID" value="NZ_VIVQ01000001.1"/>
</dbReference>
<comment type="caution">
    <text evidence="6">The sequence shown here is derived from an EMBL/GenBank/DDBJ whole genome shotgun (WGS) entry which is preliminary data.</text>
</comment>
<dbReference type="GO" id="GO:0032993">
    <property type="term" value="C:protein-DNA complex"/>
    <property type="evidence" value="ECO:0007669"/>
    <property type="project" value="TreeGrafter"/>
</dbReference>
<dbReference type="Proteomes" id="UP000318297">
    <property type="component" value="Unassembled WGS sequence"/>
</dbReference>
<evidence type="ECO:0000256" key="4">
    <source>
        <dbReference type="ARBA" id="ARBA00023163"/>
    </source>
</evidence>
<dbReference type="Gene3D" id="3.40.190.10">
    <property type="entry name" value="Periplasmic binding protein-like II"/>
    <property type="match status" value="2"/>
</dbReference>
<sequence length="307" mass="32433">MLDLRRLQALVAVARTGSVSSAADELHYGQPTISHHLQRLEAETGTVLLQRVGRGVRLTAEGEALATRAQEILALAQRAEDELQAAAGLRSGRVRLGTFPSAAATLVPAMLTRLRTGAPGVAVELVEAEPPDAIAMLRAGAIDVAVTFTYADDEPSPQLTSTTLADDHLYLVEPTGTPSRRADRALRAHRETRWVAGCQRCRAQLVDLCGAAGFEPDISFATDDYIAVQALVAEGDLVSILPGLALAAHRHPGVRVTRLAATRRVQVVTYGAPPRPRAVDVAVTALQTTAAEVARTVALSSGAVQQV</sequence>
<dbReference type="EMBL" id="VIVQ01000001">
    <property type="protein sequence ID" value="TWE11829.1"/>
    <property type="molecule type" value="Genomic_DNA"/>
</dbReference>
<evidence type="ECO:0000259" key="5">
    <source>
        <dbReference type="PROSITE" id="PS50931"/>
    </source>
</evidence>
<evidence type="ECO:0000313" key="6">
    <source>
        <dbReference type="EMBL" id="TWE11829.1"/>
    </source>
</evidence>
<dbReference type="OrthoDB" id="3673085at2"/>
<dbReference type="PANTHER" id="PTHR30346:SF29">
    <property type="entry name" value="LYSR SUBSTRATE-BINDING"/>
    <property type="match status" value="1"/>
</dbReference>
<keyword evidence="2" id="KW-0805">Transcription regulation</keyword>
<dbReference type="PANTHER" id="PTHR30346">
    <property type="entry name" value="TRANSCRIPTIONAL DUAL REGULATOR HCAR-RELATED"/>
    <property type="match status" value="1"/>
</dbReference>
<feature type="domain" description="HTH lysR-type" evidence="5">
    <location>
        <begin position="2"/>
        <end position="59"/>
    </location>
</feature>
<evidence type="ECO:0000256" key="1">
    <source>
        <dbReference type="ARBA" id="ARBA00009437"/>
    </source>
</evidence>
<dbReference type="InterPro" id="IPR000847">
    <property type="entry name" value="LysR_HTH_N"/>
</dbReference>
<dbReference type="InterPro" id="IPR005119">
    <property type="entry name" value="LysR_subst-bd"/>
</dbReference>
<dbReference type="SUPFAM" id="SSF46785">
    <property type="entry name" value="Winged helix' DNA-binding domain"/>
    <property type="match status" value="1"/>
</dbReference>
<comment type="similarity">
    <text evidence="1">Belongs to the LysR transcriptional regulatory family.</text>
</comment>
<keyword evidence="4" id="KW-0804">Transcription</keyword>
<gene>
    <name evidence="6" type="ORF">BKA23_0616</name>
</gene>
<organism evidence="6 7">
    <name type="scientific">Rudaeicoccus suwonensis</name>
    <dbReference type="NCBI Taxonomy" id="657409"/>
    <lineage>
        <taxon>Bacteria</taxon>
        <taxon>Bacillati</taxon>
        <taxon>Actinomycetota</taxon>
        <taxon>Actinomycetes</taxon>
        <taxon>Micrococcales</taxon>
        <taxon>Dermacoccaceae</taxon>
        <taxon>Rudaeicoccus</taxon>
    </lineage>
</organism>
<name>A0A561E889_9MICO</name>
<dbReference type="SUPFAM" id="SSF53850">
    <property type="entry name" value="Periplasmic binding protein-like II"/>
    <property type="match status" value="1"/>
</dbReference>
<accession>A0A561E889</accession>
<dbReference type="InterPro" id="IPR036390">
    <property type="entry name" value="WH_DNA-bd_sf"/>
</dbReference>
<keyword evidence="3 6" id="KW-0238">DNA-binding</keyword>
<evidence type="ECO:0000256" key="3">
    <source>
        <dbReference type="ARBA" id="ARBA00023125"/>
    </source>
</evidence>
<protein>
    <submittedName>
        <fullName evidence="6">DNA-binding transcriptional LysR family regulator</fullName>
    </submittedName>
</protein>
<keyword evidence="7" id="KW-1185">Reference proteome</keyword>
<proteinExistence type="inferred from homology"/>